<dbReference type="EMBL" id="JBBMES010000002">
    <property type="protein sequence ID" value="MEQ2533908.1"/>
    <property type="molecule type" value="Genomic_DNA"/>
</dbReference>
<evidence type="ECO:0000256" key="1">
    <source>
        <dbReference type="SAM" id="Phobius"/>
    </source>
</evidence>
<evidence type="ECO:0000313" key="2">
    <source>
        <dbReference type="EMBL" id="MEQ2533908.1"/>
    </source>
</evidence>
<protein>
    <submittedName>
        <fullName evidence="2">Uncharacterized protein</fullName>
    </submittedName>
</protein>
<keyword evidence="1" id="KW-1133">Transmembrane helix</keyword>
<dbReference type="Proteomes" id="UP001480973">
    <property type="component" value="Unassembled WGS sequence"/>
</dbReference>
<keyword evidence="3" id="KW-1185">Reference proteome</keyword>
<accession>A0ABV1GKD0</accession>
<name>A0ABV1GKD0_9FIRM</name>
<reference evidence="2 3" key="1">
    <citation type="submission" date="2024-03" db="EMBL/GenBank/DDBJ databases">
        <title>Human intestinal bacterial collection.</title>
        <authorList>
            <person name="Pauvert C."/>
            <person name="Hitch T.C.A."/>
            <person name="Clavel T."/>
        </authorList>
    </citation>
    <scope>NUCLEOTIDE SEQUENCE [LARGE SCALE GENOMIC DNA]</scope>
    <source>
        <strain evidence="2 3">CLA-JM-H10</strain>
    </source>
</reference>
<organism evidence="2 3">
    <name type="scientific">Lachnospira intestinalis</name>
    <dbReference type="NCBI Taxonomy" id="3133158"/>
    <lineage>
        <taxon>Bacteria</taxon>
        <taxon>Bacillati</taxon>
        <taxon>Bacillota</taxon>
        <taxon>Clostridia</taxon>
        <taxon>Lachnospirales</taxon>
        <taxon>Lachnospiraceae</taxon>
        <taxon>Lachnospira</taxon>
    </lineage>
</organism>
<gene>
    <name evidence="2" type="ORF">WMO38_02140</name>
</gene>
<comment type="caution">
    <text evidence="2">The sequence shown here is derived from an EMBL/GenBank/DDBJ whole genome shotgun (WGS) entry which is preliminary data.</text>
</comment>
<sequence>MRSNVASQLLVILGIVALIMMLFVVILKLRYVFLRRTEDNEKYENRKCIKTYIKDGNANGYINDGKFVV</sequence>
<keyword evidence="1" id="KW-0812">Transmembrane</keyword>
<feature type="transmembrane region" description="Helical" evidence="1">
    <location>
        <begin position="6"/>
        <end position="27"/>
    </location>
</feature>
<evidence type="ECO:0000313" key="3">
    <source>
        <dbReference type="Proteomes" id="UP001480973"/>
    </source>
</evidence>
<proteinExistence type="predicted"/>
<keyword evidence="1" id="KW-0472">Membrane</keyword>